<name>A0A0R2CV39_9LACO</name>
<reference evidence="1 2" key="1">
    <citation type="journal article" date="2015" name="Genome Announc.">
        <title>Expanding the biotechnology potential of lactobacilli through comparative genomics of 213 strains and associated genera.</title>
        <authorList>
            <person name="Sun Z."/>
            <person name="Harris H.M."/>
            <person name="McCann A."/>
            <person name="Guo C."/>
            <person name="Argimon S."/>
            <person name="Zhang W."/>
            <person name="Yang X."/>
            <person name="Jeffery I.B."/>
            <person name="Cooney J.C."/>
            <person name="Kagawa T.F."/>
            <person name="Liu W."/>
            <person name="Song Y."/>
            <person name="Salvetti E."/>
            <person name="Wrobel A."/>
            <person name="Rasinkangas P."/>
            <person name="Parkhill J."/>
            <person name="Rea M.C."/>
            <person name="O'Sullivan O."/>
            <person name="Ritari J."/>
            <person name="Douillard F.P."/>
            <person name="Paul Ross R."/>
            <person name="Yang R."/>
            <person name="Briner A.E."/>
            <person name="Felis G.E."/>
            <person name="de Vos W.M."/>
            <person name="Barrangou R."/>
            <person name="Klaenhammer T.R."/>
            <person name="Caufield P.W."/>
            <person name="Cui Y."/>
            <person name="Zhang H."/>
            <person name="O'Toole P.W."/>
        </authorList>
    </citation>
    <scope>NUCLEOTIDE SEQUENCE [LARGE SCALE GENOMIC DNA]</scope>
    <source>
        <strain evidence="1 2">DSM 20253</strain>
    </source>
</reference>
<accession>A0A0R2CV39</accession>
<evidence type="ECO:0000313" key="2">
    <source>
        <dbReference type="Proteomes" id="UP000051638"/>
    </source>
</evidence>
<comment type="caution">
    <text evidence="1">The sequence shown here is derived from an EMBL/GenBank/DDBJ whole genome shotgun (WGS) entry which is preliminary data.</text>
</comment>
<gene>
    <name evidence="1" type="ORF">FC24_GL002165</name>
</gene>
<dbReference type="EMBL" id="AYYI01000072">
    <property type="protein sequence ID" value="KRM95269.1"/>
    <property type="molecule type" value="Genomic_DNA"/>
</dbReference>
<dbReference type="PATRIC" id="fig|1423796.3.peg.2196"/>
<dbReference type="AlphaFoldDB" id="A0A0R2CV39"/>
<protein>
    <submittedName>
        <fullName evidence="1">Uncharacterized protein</fullName>
    </submittedName>
</protein>
<keyword evidence="2" id="KW-1185">Reference proteome</keyword>
<dbReference type="Proteomes" id="UP000051638">
    <property type="component" value="Unassembled WGS sequence"/>
</dbReference>
<evidence type="ECO:0000313" key="1">
    <source>
        <dbReference type="EMBL" id="KRM95269.1"/>
    </source>
</evidence>
<dbReference type="STRING" id="1423796.FC24_GL002165"/>
<organism evidence="1 2">
    <name type="scientific">Loigolactobacillus rennini DSM 20253</name>
    <dbReference type="NCBI Taxonomy" id="1423796"/>
    <lineage>
        <taxon>Bacteria</taxon>
        <taxon>Bacillati</taxon>
        <taxon>Bacillota</taxon>
        <taxon>Bacilli</taxon>
        <taxon>Lactobacillales</taxon>
        <taxon>Lactobacillaceae</taxon>
        <taxon>Loigolactobacillus</taxon>
    </lineage>
</organism>
<proteinExistence type="predicted"/>
<sequence>MPARLYPWVKHEPVICGIDTHSYEAAADLALKTIRSTLSEVQKIISEIKSETKEINNTFDSQIKIENKEED</sequence>